<dbReference type="GO" id="GO:0016747">
    <property type="term" value="F:acyltransferase activity, transferring groups other than amino-acyl groups"/>
    <property type="evidence" value="ECO:0007669"/>
    <property type="project" value="InterPro"/>
</dbReference>
<dbReference type="CDD" id="cd04301">
    <property type="entry name" value="NAT_SF"/>
    <property type="match status" value="1"/>
</dbReference>
<dbReference type="Proteomes" id="UP000321118">
    <property type="component" value="Unassembled WGS sequence"/>
</dbReference>
<dbReference type="InterPro" id="IPR016181">
    <property type="entry name" value="Acyl_CoA_acyltransferase"/>
</dbReference>
<sequence length="371" mass="41170">MVVVMTTWSIREVPVSETPDGAWLLQGYTDAINDVLLDAWGNRDFERTATEILGSMRDQRYIRKPRLVAVADDEHDAPDPARILGYAMVNLPLQDNTHTAQVEVGVRPAHRRQGVASALYDAVLAVVRDAGRTTLTTSTDQRAEPPEGPGTLAATTGVGRLVADDAGPRFALARGFALEQVERYSVFDLPFDEDLVAKHRAEAEAHAGPDYRLVSWVNHVPEEWVDEYALLNTRMSTDVPLGGLDLEEDVWDAERIRVTEQQYQDRGLALLVMAAEHVPTHTLAAFTCFMAVPNSDEFVHQDDTLVIKEHRGRRLGMLVKAANLQRLAAERPTVRRVGTWNAEENSYMLAINVALGFRPAGGSGEWQLRLS</sequence>
<feature type="domain" description="N-acetyltransferase" evidence="1">
    <location>
        <begin position="10"/>
        <end position="202"/>
    </location>
</feature>
<evidence type="ECO:0000259" key="1">
    <source>
        <dbReference type="PROSITE" id="PS51186"/>
    </source>
</evidence>
<keyword evidence="3" id="KW-1185">Reference proteome</keyword>
<organism evidence="2 3">
    <name type="scientific">Cellulomonas xylanilytica</name>
    <dbReference type="NCBI Taxonomy" id="233583"/>
    <lineage>
        <taxon>Bacteria</taxon>
        <taxon>Bacillati</taxon>
        <taxon>Actinomycetota</taxon>
        <taxon>Actinomycetes</taxon>
        <taxon>Micrococcales</taxon>
        <taxon>Cellulomonadaceae</taxon>
        <taxon>Cellulomonas</taxon>
    </lineage>
</organism>
<dbReference type="Gene3D" id="3.40.630.30">
    <property type="match status" value="1"/>
</dbReference>
<protein>
    <submittedName>
        <fullName evidence="2">N-acetyltransferase</fullName>
    </submittedName>
</protein>
<name>A0A510VC13_9CELL</name>
<evidence type="ECO:0000313" key="3">
    <source>
        <dbReference type="Proteomes" id="UP000321118"/>
    </source>
</evidence>
<proteinExistence type="predicted"/>
<accession>A0A510VC13</accession>
<dbReference type="InterPro" id="IPR000182">
    <property type="entry name" value="GNAT_dom"/>
</dbReference>
<evidence type="ECO:0000313" key="2">
    <source>
        <dbReference type="EMBL" id="GEK23561.1"/>
    </source>
</evidence>
<keyword evidence="2" id="KW-0808">Transferase</keyword>
<dbReference type="SUPFAM" id="SSF55729">
    <property type="entry name" value="Acyl-CoA N-acyltransferases (Nat)"/>
    <property type="match status" value="2"/>
</dbReference>
<dbReference type="PROSITE" id="PS51186">
    <property type="entry name" value="GNAT"/>
    <property type="match status" value="1"/>
</dbReference>
<reference evidence="2 3" key="1">
    <citation type="submission" date="2019-07" db="EMBL/GenBank/DDBJ databases">
        <title>Whole genome shotgun sequence of Cellulomonas xylanilytica NBRC 101102.</title>
        <authorList>
            <person name="Hosoyama A."/>
            <person name="Uohara A."/>
            <person name="Ohji S."/>
            <person name="Ichikawa N."/>
        </authorList>
    </citation>
    <scope>NUCLEOTIDE SEQUENCE [LARGE SCALE GENOMIC DNA]</scope>
    <source>
        <strain evidence="2 3">NBRC 101102</strain>
    </source>
</reference>
<dbReference type="Pfam" id="PF00583">
    <property type="entry name" value="Acetyltransf_1"/>
    <property type="match status" value="1"/>
</dbReference>
<gene>
    <name evidence="2" type="ORF">CXY01_40810</name>
</gene>
<comment type="caution">
    <text evidence="2">The sequence shown here is derived from an EMBL/GenBank/DDBJ whole genome shotgun (WGS) entry which is preliminary data.</text>
</comment>
<dbReference type="AlphaFoldDB" id="A0A510VC13"/>
<dbReference type="EMBL" id="BJUB01000018">
    <property type="protein sequence ID" value="GEK23561.1"/>
    <property type="molecule type" value="Genomic_DNA"/>
</dbReference>